<keyword evidence="2" id="KW-1185">Reference proteome</keyword>
<reference evidence="1 2" key="1">
    <citation type="submission" date="2020-06" db="EMBL/GenBank/DDBJ databases">
        <title>Transcriptomic and genomic resources for Thalictrum thalictroides and T. hernandezii: Facilitating candidate gene discovery in an emerging model plant lineage.</title>
        <authorList>
            <person name="Arias T."/>
            <person name="Riano-Pachon D.M."/>
            <person name="Di Stilio V.S."/>
        </authorList>
    </citation>
    <scope>NUCLEOTIDE SEQUENCE [LARGE SCALE GENOMIC DNA]</scope>
    <source>
        <strain evidence="2">cv. WT478/WT964</strain>
        <tissue evidence="1">Leaves</tissue>
    </source>
</reference>
<dbReference type="Proteomes" id="UP000554482">
    <property type="component" value="Unassembled WGS sequence"/>
</dbReference>
<accession>A0A7J6WGJ5</accession>
<evidence type="ECO:0000313" key="2">
    <source>
        <dbReference type="Proteomes" id="UP000554482"/>
    </source>
</evidence>
<gene>
    <name evidence="1" type="ORF">FRX31_015180</name>
</gene>
<protein>
    <submittedName>
        <fullName evidence="1">Uncharacterized protein</fullName>
    </submittedName>
</protein>
<organism evidence="1 2">
    <name type="scientific">Thalictrum thalictroides</name>
    <name type="common">Rue-anemone</name>
    <name type="synonym">Anemone thalictroides</name>
    <dbReference type="NCBI Taxonomy" id="46969"/>
    <lineage>
        <taxon>Eukaryota</taxon>
        <taxon>Viridiplantae</taxon>
        <taxon>Streptophyta</taxon>
        <taxon>Embryophyta</taxon>
        <taxon>Tracheophyta</taxon>
        <taxon>Spermatophyta</taxon>
        <taxon>Magnoliopsida</taxon>
        <taxon>Ranunculales</taxon>
        <taxon>Ranunculaceae</taxon>
        <taxon>Thalictroideae</taxon>
        <taxon>Thalictrum</taxon>
    </lineage>
</organism>
<proteinExistence type="predicted"/>
<dbReference type="EMBL" id="JABWDY010017616">
    <property type="protein sequence ID" value="KAF5195232.1"/>
    <property type="molecule type" value="Genomic_DNA"/>
</dbReference>
<name>A0A7J6WGJ5_THATH</name>
<comment type="caution">
    <text evidence="1">The sequence shown here is derived from an EMBL/GenBank/DDBJ whole genome shotgun (WGS) entry which is preliminary data.</text>
</comment>
<sequence length="73" mass="8144">MGLRAGPHWAYIADFPIPSPQLGVELLGWAKAWSIFASVNDNDYGITKQPPSRPHLLVRPVKCQLRYLGSIMP</sequence>
<dbReference type="AlphaFoldDB" id="A0A7J6WGJ5"/>
<evidence type="ECO:0000313" key="1">
    <source>
        <dbReference type="EMBL" id="KAF5195232.1"/>
    </source>
</evidence>